<sequence length="151" mass="17355">MHTITDSEKKFWPLHLLLMEISLFIVVIATFYIYQQWFTGPKLPAGLQNENIKAVFLKSRGLVYFGEIEIANKDFLVVKNPYYLKTETSLQEPTPEGENQTKQELKLVPLGGEGLQLHGPERAMYILWDTIAYIENLRKDSPVVKAISEAR</sequence>
<accession>A0A1G2APF1</accession>
<gene>
    <name evidence="2" type="ORF">A3B74_01885</name>
</gene>
<dbReference type="AlphaFoldDB" id="A0A1G2APF1"/>
<evidence type="ECO:0000313" key="3">
    <source>
        <dbReference type="Proteomes" id="UP000177165"/>
    </source>
</evidence>
<protein>
    <submittedName>
        <fullName evidence="2">Uncharacterized protein</fullName>
    </submittedName>
</protein>
<comment type="caution">
    <text evidence="2">The sequence shown here is derived from an EMBL/GenBank/DDBJ whole genome shotgun (WGS) entry which is preliminary data.</text>
</comment>
<dbReference type="Proteomes" id="UP000177165">
    <property type="component" value="Unassembled WGS sequence"/>
</dbReference>
<reference evidence="2 3" key="1">
    <citation type="journal article" date="2016" name="Nat. Commun.">
        <title>Thousands of microbial genomes shed light on interconnected biogeochemical processes in an aquifer system.</title>
        <authorList>
            <person name="Anantharaman K."/>
            <person name="Brown C.T."/>
            <person name="Hug L.A."/>
            <person name="Sharon I."/>
            <person name="Castelle C.J."/>
            <person name="Probst A.J."/>
            <person name="Thomas B.C."/>
            <person name="Singh A."/>
            <person name="Wilkins M.J."/>
            <person name="Karaoz U."/>
            <person name="Brodie E.L."/>
            <person name="Williams K.H."/>
            <person name="Hubbard S.S."/>
            <person name="Banfield J.F."/>
        </authorList>
    </citation>
    <scope>NUCLEOTIDE SEQUENCE [LARGE SCALE GENOMIC DNA]</scope>
</reference>
<keyword evidence="1" id="KW-1133">Transmembrane helix</keyword>
<proteinExistence type="predicted"/>
<keyword evidence="1" id="KW-0812">Transmembrane</keyword>
<dbReference type="EMBL" id="MHKB01000015">
    <property type="protein sequence ID" value="OGY78429.1"/>
    <property type="molecule type" value="Genomic_DNA"/>
</dbReference>
<evidence type="ECO:0000256" key="1">
    <source>
        <dbReference type="SAM" id="Phobius"/>
    </source>
</evidence>
<organism evidence="2 3">
    <name type="scientific">Candidatus Kerfeldbacteria bacterium RIFCSPHIGHO2_02_FULL_42_14</name>
    <dbReference type="NCBI Taxonomy" id="1798540"/>
    <lineage>
        <taxon>Bacteria</taxon>
        <taxon>Candidatus Kerfeldiibacteriota</taxon>
    </lineage>
</organism>
<dbReference type="STRING" id="1798540.A3B74_01885"/>
<evidence type="ECO:0000313" key="2">
    <source>
        <dbReference type="EMBL" id="OGY78429.1"/>
    </source>
</evidence>
<name>A0A1G2APF1_9BACT</name>
<keyword evidence="1" id="KW-0472">Membrane</keyword>
<feature type="transmembrane region" description="Helical" evidence="1">
    <location>
        <begin position="12"/>
        <end position="34"/>
    </location>
</feature>